<keyword evidence="5" id="KW-0862">Zinc</keyword>
<evidence type="ECO:0000256" key="2">
    <source>
        <dbReference type="ARBA" id="ARBA00022670"/>
    </source>
</evidence>
<dbReference type="OrthoDB" id="952271at2759"/>
<dbReference type="InterPro" id="IPR011765">
    <property type="entry name" value="Pept_M16_N"/>
</dbReference>
<accession>A0A2J7ZKH4</accession>
<dbReference type="Gene3D" id="3.30.830.10">
    <property type="entry name" value="Metalloenzyme, LuxS/M16 peptidase-like"/>
    <property type="match status" value="1"/>
</dbReference>
<evidence type="ECO:0000256" key="6">
    <source>
        <dbReference type="ARBA" id="ARBA00023049"/>
    </source>
</evidence>
<dbReference type="PANTHER" id="PTHR43690">
    <property type="entry name" value="NARDILYSIN"/>
    <property type="match status" value="1"/>
</dbReference>
<evidence type="ECO:0000313" key="9">
    <source>
        <dbReference type="Proteomes" id="UP000236333"/>
    </source>
</evidence>
<dbReference type="GO" id="GO:0005739">
    <property type="term" value="C:mitochondrion"/>
    <property type="evidence" value="ECO:0007669"/>
    <property type="project" value="TreeGrafter"/>
</dbReference>
<evidence type="ECO:0000256" key="3">
    <source>
        <dbReference type="ARBA" id="ARBA00022723"/>
    </source>
</evidence>
<dbReference type="SUPFAM" id="SSF63411">
    <property type="entry name" value="LuxS/MPP-like metallohydrolase"/>
    <property type="match status" value="1"/>
</dbReference>
<dbReference type="GO" id="GO:0043171">
    <property type="term" value="P:peptide catabolic process"/>
    <property type="evidence" value="ECO:0007669"/>
    <property type="project" value="TreeGrafter"/>
</dbReference>
<dbReference type="Pfam" id="PF00675">
    <property type="entry name" value="Peptidase_M16"/>
    <property type="match status" value="1"/>
</dbReference>
<organism evidence="8 9">
    <name type="scientific">Tetrabaena socialis</name>
    <dbReference type="NCBI Taxonomy" id="47790"/>
    <lineage>
        <taxon>Eukaryota</taxon>
        <taxon>Viridiplantae</taxon>
        <taxon>Chlorophyta</taxon>
        <taxon>core chlorophytes</taxon>
        <taxon>Chlorophyceae</taxon>
        <taxon>CS clade</taxon>
        <taxon>Chlamydomonadales</taxon>
        <taxon>Tetrabaenaceae</taxon>
        <taxon>Tetrabaena</taxon>
    </lineage>
</organism>
<name>A0A2J7ZKH4_9CHLO</name>
<keyword evidence="9" id="KW-1185">Reference proteome</keyword>
<evidence type="ECO:0000256" key="5">
    <source>
        <dbReference type="ARBA" id="ARBA00022833"/>
    </source>
</evidence>
<dbReference type="InterPro" id="IPR011249">
    <property type="entry name" value="Metalloenz_LuxS/M16"/>
</dbReference>
<reference evidence="8 9" key="1">
    <citation type="journal article" date="2017" name="Mol. Biol. Evol.">
        <title>The 4-celled Tetrabaena socialis nuclear genome reveals the essential components for genetic control of cell number at the origin of multicellularity in the volvocine lineage.</title>
        <authorList>
            <person name="Featherston J."/>
            <person name="Arakaki Y."/>
            <person name="Hanschen E.R."/>
            <person name="Ferris P.J."/>
            <person name="Michod R.E."/>
            <person name="Olson B.J.S.C."/>
            <person name="Nozaki H."/>
            <person name="Durand P.M."/>
        </authorList>
    </citation>
    <scope>NUCLEOTIDE SEQUENCE [LARGE SCALE GENOMIC DNA]</scope>
    <source>
        <strain evidence="8 9">NIES-571</strain>
    </source>
</reference>
<dbReference type="GO" id="GO:0005829">
    <property type="term" value="C:cytosol"/>
    <property type="evidence" value="ECO:0007669"/>
    <property type="project" value="TreeGrafter"/>
</dbReference>
<evidence type="ECO:0000256" key="4">
    <source>
        <dbReference type="ARBA" id="ARBA00022801"/>
    </source>
</evidence>
<dbReference type="GO" id="GO:0046872">
    <property type="term" value="F:metal ion binding"/>
    <property type="evidence" value="ECO:0007669"/>
    <property type="project" value="UniProtKB-KW"/>
</dbReference>
<feature type="domain" description="Peptidase M16 N-terminal" evidence="7">
    <location>
        <begin position="25"/>
        <end position="93"/>
    </location>
</feature>
<sequence length="93" mass="10201">MASPVAKPSADRRAYEQLQLSNGVRILLVSDPEAVFAAACFNLQAGYFDDPLDVPGFAHWLEHAVHLGSARYPDDNEYKYYLSQHGGTSNAST</sequence>
<dbReference type="GO" id="GO:0051603">
    <property type="term" value="P:proteolysis involved in protein catabolic process"/>
    <property type="evidence" value="ECO:0007669"/>
    <property type="project" value="TreeGrafter"/>
</dbReference>
<keyword evidence="2" id="KW-0645">Protease</keyword>
<dbReference type="Proteomes" id="UP000236333">
    <property type="component" value="Unassembled WGS sequence"/>
</dbReference>
<evidence type="ECO:0000313" key="8">
    <source>
        <dbReference type="EMBL" id="PNH00750.1"/>
    </source>
</evidence>
<dbReference type="GO" id="GO:0004222">
    <property type="term" value="F:metalloendopeptidase activity"/>
    <property type="evidence" value="ECO:0007669"/>
    <property type="project" value="TreeGrafter"/>
</dbReference>
<dbReference type="EMBL" id="PGGS01001189">
    <property type="protein sequence ID" value="PNH00750.1"/>
    <property type="molecule type" value="Genomic_DNA"/>
</dbReference>
<evidence type="ECO:0000259" key="7">
    <source>
        <dbReference type="Pfam" id="PF00675"/>
    </source>
</evidence>
<dbReference type="InterPro" id="IPR050626">
    <property type="entry name" value="Peptidase_M16"/>
</dbReference>
<evidence type="ECO:0000256" key="1">
    <source>
        <dbReference type="ARBA" id="ARBA00007261"/>
    </source>
</evidence>
<keyword evidence="6" id="KW-0482">Metalloprotease</keyword>
<keyword evidence="3" id="KW-0479">Metal-binding</keyword>
<feature type="non-terminal residue" evidence="8">
    <location>
        <position position="93"/>
    </location>
</feature>
<protein>
    <submittedName>
        <fullName evidence="8">A-factor-processing enzyme</fullName>
    </submittedName>
</protein>
<keyword evidence="4" id="KW-0378">Hydrolase</keyword>
<dbReference type="PANTHER" id="PTHR43690:SF18">
    <property type="entry name" value="INSULIN-DEGRADING ENZYME-RELATED"/>
    <property type="match status" value="1"/>
</dbReference>
<proteinExistence type="inferred from homology"/>
<comment type="similarity">
    <text evidence="1">Belongs to the peptidase M16 family.</text>
</comment>
<dbReference type="AlphaFoldDB" id="A0A2J7ZKH4"/>
<comment type="caution">
    <text evidence="8">The sequence shown here is derived from an EMBL/GenBank/DDBJ whole genome shotgun (WGS) entry which is preliminary data.</text>
</comment>
<gene>
    <name evidence="8" type="ORF">TSOC_013408</name>
</gene>